<proteinExistence type="predicted"/>
<name>A0ABR1I6D7_9HYPO</name>
<comment type="caution">
    <text evidence="3">The sequence shown here is derived from an EMBL/GenBank/DDBJ whole genome shotgun (WGS) entry which is preliminary data.</text>
</comment>
<evidence type="ECO:0000256" key="1">
    <source>
        <dbReference type="SAM" id="MobiDB-lite"/>
    </source>
</evidence>
<feature type="region of interest" description="Disordered" evidence="1">
    <location>
        <begin position="117"/>
        <end position="136"/>
    </location>
</feature>
<sequence length="240" mass="24007">MNKFIIFALSATGALAAVSSPFLAERQLYKVPCGDRGQKDCGDGCIDLSWTCCPGGDGGCPPTSVCFLGNNGEYGCCPRGTTCAGAGGASTDASTSTIVVSGEGETSTIVSESTVTDDYEAPSDTTTSVPVEESTTVVPPEYTTAIPTSLTTIYPADPSTKTSELSTESEAPQTETQTYVQPVTTPGPLVPTPGYNGTKSAGTTASATTASATTAIVNGAVSYGINVAGGLLAGVAALLI</sequence>
<feature type="chain" id="PRO_5045482869" description="GPI anchored serine-threonine rich protein" evidence="2">
    <location>
        <begin position="17"/>
        <end position="240"/>
    </location>
</feature>
<evidence type="ECO:0000256" key="2">
    <source>
        <dbReference type="SAM" id="SignalP"/>
    </source>
</evidence>
<reference evidence="3 4" key="1">
    <citation type="journal article" date="2025" name="Microbiol. Resour. Announc.">
        <title>Draft genome sequences for Neonectria magnoliae and Neonectria punicea, canker pathogens of Liriodendron tulipifera and Acer saccharum in West Virginia.</title>
        <authorList>
            <person name="Petronek H.M."/>
            <person name="Kasson M.T."/>
            <person name="Metheny A.M."/>
            <person name="Stauder C.M."/>
            <person name="Lovett B."/>
            <person name="Lynch S.C."/>
            <person name="Garnas J.R."/>
            <person name="Kasson L.R."/>
            <person name="Stajich J.E."/>
        </authorList>
    </citation>
    <scope>NUCLEOTIDE SEQUENCE [LARGE SCALE GENOMIC DNA]</scope>
    <source>
        <strain evidence="3 4">NRRL 64651</strain>
    </source>
</reference>
<keyword evidence="2" id="KW-0732">Signal</keyword>
<evidence type="ECO:0000313" key="4">
    <source>
        <dbReference type="Proteomes" id="UP001498421"/>
    </source>
</evidence>
<keyword evidence="4" id="KW-1185">Reference proteome</keyword>
<accession>A0ABR1I6D7</accession>
<organism evidence="3 4">
    <name type="scientific">Neonectria magnoliae</name>
    <dbReference type="NCBI Taxonomy" id="2732573"/>
    <lineage>
        <taxon>Eukaryota</taxon>
        <taxon>Fungi</taxon>
        <taxon>Dikarya</taxon>
        <taxon>Ascomycota</taxon>
        <taxon>Pezizomycotina</taxon>
        <taxon>Sordariomycetes</taxon>
        <taxon>Hypocreomycetidae</taxon>
        <taxon>Hypocreales</taxon>
        <taxon>Nectriaceae</taxon>
        <taxon>Neonectria</taxon>
    </lineage>
</organism>
<evidence type="ECO:0008006" key="5">
    <source>
        <dbReference type="Google" id="ProtNLM"/>
    </source>
</evidence>
<feature type="signal peptide" evidence="2">
    <location>
        <begin position="1"/>
        <end position="16"/>
    </location>
</feature>
<dbReference type="Proteomes" id="UP001498421">
    <property type="component" value="Unassembled WGS sequence"/>
</dbReference>
<feature type="compositionally biased region" description="Low complexity" evidence="1">
    <location>
        <begin position="123"/>
        <end position="136"/>
    </location>
</feature>
<feature type="compositionally biased region" description="Polar residues" evidence="1">
    <location>
        <begin position="171"/>
        <end position="181"/>
    </location>
</feature>
<evidence type="ECO:0000313" key="3">
    <source>
        <dbReference type="EMBL" id="KAK7428584.1"/>
    </source>
</evidence>
<protein>
    <recommendedName>
        <fullName evidence="5">GPI anchored serine-threonine rich protein</fullName>
    </recommendedName>
</protein>
<feature type="region of interest" description="Disordered" evidence="1">
    <location>
        <begin position="153"/>
        <end position="189"/>
    </location>
</feature>
<gene>
    <name evidence="3" type="ORF">QQZ08_004845</name>
</gene>
<feature type="compositionally biased region" description="Low complexity" evidence="1">
    <location>
        <begin position="159"/>
        <end position="170"/>
    </location>
</feature>
<dbReference type="EMBL" id="JAZAVK010000039">
    <property type="protein sequence ID" value="KAK7428584.1"/>
    <property type="molecule type" value="Genomic_DNA"/>
</dbReference>